<name>A0A8H9LVX3_9GAMM</name>
<evidence type="ECO:0000313" key="1">
    <source>
        <dbReference type="EMBL" id="GGW23778.1"/>
    </source>
</evidence>
<dbReference type="AlphaFoldDB" id="A0A8H9LVX3"/>
<organism evidence="1 2">
    <name type="scientific">Vreelandella hamiltonii</name>
    <dbReference type="NCBI Taxonomy" id="502829"/>
    <lineage>
        <taxon>Bacteria</taxon>
        <taxon>Pseudomonadati</taxon>
        <taxon>Pseudomonadota</taxon>
        <taxon>Gammaproteobacteria</taxon>
        <taxon>Oceanospirillales</taxon>
        <taxon>Halomonadaceae</taxon>
        <taxon>Vreelandella</taxon>
    </lineage>
</organism>
<accession>A0A8H9LVX3</accession>
<dbReference type="EMBL" id="BMXN01000006">
    <property type="protein sequence ID" value="GGW23778.1"/>
    <property type="molecule type" value="Genomic_DNA"/>
</dbReference>
<dbReference type="Proteomes" id="UP000623776">
    <property type="component" value="Unassembled WGS sequence"/>
</dbReference>
<comment type="caution">
    <text evidence="1">The sequence shown here is derived from an EMBL/GenBank/DDBJ whole genome shotgun (WGS) entry which is preliminary data.</text>
</comment>
<protein>
    <submittedName>
        <fullName evidence="1">Uncharacterized protein</fullName>
    </submittedName>
</protein>
<evidence type="ECO:0000313" key="2">
    <source>
        <dbReference type="Proteomes" id="UP000623776"/>
    </source>
</evidence>
<sequence length="78" mass="8443">MNHALKHGDRVSYTRTVRRGNSISISARKGMLVSIKGDVAFIRASNGRLIHVNANSVRPASQPNALTESIKAMQEGAQ</sequence>
<proteinExistence type="predicted"/>
<dbReference type="RefSeq" id="WP_189463239.1">
    <property type="nucleotide sequence ID" value="NZ_BMXN01000006.1"/>
</dbReference>
<gene>
    <name evidence="1" type="ORF">GCM10007157_13960</name>
</gene>
<keyword evidence="2" id="KW-1185">Reference proteome</keyword>
<reference evidence="2" key="1">
    <citation type="journal article" date="2019" name="Int. J. Syst. Evol. Microbiol.">
        <title>The Global Catalogue of Microorganisms (GCM) 10K type strain sequencing project: providing services to taxonomists for standard genome sequencing and annotation.</title>
        <authorList>
            <consortium name="The Broad Institute Genomics Platform"/>
            <consortium name="The Broad Institute Genome Sequencing Center for Infectious Disease"/>
            <person name="Wu L."/>
            <person name="Ma J."/>
        </authorList>
    </citation>
    <scope>NUCLEOTIDE SEQUENCE [LARGE SCALE GENOMIC DNA]</scope>
    <source>
        <strain evidence="2">KCTC 22154</strain>
    </source>
</reference>